<proteinExistence type="predicted"/>
<keyword evidence="1" id="KW-0378">Hydrolase</keyword>
<dbReference type="STRING" id="1802505.A3D01_01340"/>
<dbReference type="PANTHER" id="PTHR21340">
    <property type="entry name" value="DIADENOSINE 5,5-P1,P4-TETRAPHOSPHATE PYROPHOSPHOHYDROLASE MUTT"/>
    <property type="match status" value="1"/>
</dbReference>
<dbReference type="GO" id="GO:0004081">
    <property type="term" value="F:bis(5'-nucleosyl)-tetraphosphatase (asymmetrical) activity"/>
    <property type="evidence" value="ECO:0007669"/>
    <property type="project" value="TreeGrafter"/>
</dbReference>
<sequence length="158" mass="18685">MKIDESWYKKPKNKNFPTQDMAGGIVVRREGGKVMIALVGDKKIPDFILPKGRIEKGESELNAAKREIAEETGLQSLKLIKKLGIKERFTFKKNYWNTYYYFLFVTDQEHGNPDLQEGEKDYFTEWFNIDNLPLMFWPEQGQLIEENREKIKRLIKYA</sequence>
<organism evidence="3 4">
    <name type="scientific">Candidatus Woesebacteria bacterium RIFCSPHIGHO2_02_FULL_39_13</name>
    <dbReference type="NCBI Taxonomy" id="1802505"/>
    <lineage>
        <taxon>Bacteria</taxon>
        <taxon>Candidatus Woeseibacteriota</taxon>
    </lineage>
</organism>
<dbReference type="PANTHER" id="PTHR21340:SF0">
    <property type="entry name" value="BIS(5'-NUCLEOSYL)-TETRAPHOSPHATASE [ASYMMETRICAL]"/>
    <property type="match status" value="1"/>
</dbReference>
<dbReference type="GO" id="GO:0006754">
    <property type="term" value="P:ATP biosynthetic process"/>
    <property type="evidence" value="ECO:0007669"/>
    <property type="project" value="TreeGrafter"/>
</dbReference>
<dbReference type="InterPro" id="IPR051325">
    <property type="entry name" value="Nudix_hydrolase_domain"/>
</dbReference>
<dbReference type="Gene3D" id="3.90.79.10">
    <property type="entry name" value="Nucleoside Triphosphate Pyrophosphohydrolase"/>
    <property type="match status" value="1"/>
</dbReference>
<gene>
    <name evidence="3" type="ORF">A3D01_01340</name>
</gene>
<dbReference type="InterPro" id="IPR015797">
    <property type="entry name" value="NUDIX_hydrolase-like_dom_sf"/>
</dbReference>
<protein>
    <recommendedName>
        <fullName evidence="2">Nudix hydrolase domain-containing protein</fullName>
    </recommendedName>
</protein>
<comment type="caution">
    <text evidence="3">The sequence shown here is derived from an EMBL/GenBank/DDBJ whole genome shotgun (WGS) entry which is preliminary data.</text>
</comment>
<evidence type="ECO:0000313" key="3">
    <source>
        <dbReference type="EMBL" id="OGM33581.1"/>
    </source>
</evidence>
<dbReference type="Pfam" id="PF00293">
    <property type="entry name" value="NUDIX"/>
    <property type="match status" value="1"/>
</dbReference>
<dbReference type="SUPFAM" id="SSF55811">
    <property type="entry name" value="Nudix"/>
    <property type="match status" value="1"/>
</dbReference>
<dbReference type="EMBL" id="MGGR01000016">
    <property type="protein sequence ID" value="OGM33581.1"/>
    <property type="molecule type" value="Genomic_DNA"/>
</dbReference>
<dbReference type="GO" id="GO:0006167">
    <property type="term" value="P:AMP biosynthetic process"/>
    <property type="evidence" value="ECO:0007669"/>
    <property type="project" value="TreeGrafter"/>
</dbReference>
<reference evidence="3 4" key="1">
    <citation type="journal article" date="2016" name="Nat. Commun.">
        <title>Thousands of microbial genomes shed light on interconnected biogeochemical processes in an aquifer system.</title>
        <authorList>
            <person name="Anantharaman K."/>
            <person name="Brown C.T."/>
            <person name="Hug L.A."/>
            <person name="Sharon I."/>
            <person name="Castelle C.J."/>
            <person name="Probst A.J."/>
            <person name="Thomas B.C."/>
            <person name="Singh A."/>
            <person name="Wilkins M.J."/>
            <person name="Karaoz U."/>
            <person name="Brodie E.L."/>
            <person name="Williams K.H."/>
            <person name="Hubbard S.S."/>
            <person name="Banfield J.F."/>
        </authorList>
    </citation>
    <scope>NUCLEOTIDE SEQUENCE [LARGE SCALE GENOMIC DNA]</scope>
</reference>
<dbReference type="AlphaFoldDB" id="A0A1F7Z248"/>
<evidence type="ECO:0000259" key="2">
    <source>
        <dbReference type="PROSITE" id="PS51462"/>
    </source>
</evidence>
<dbReference type="InterPro" id="IPR000086">
    <property type="entry name" value="NUDIX_hydrolase_dom"/>
</dbReference>
<dbReference type="InterPro" id="IPR020084">
    <property type="entry name" value="NUDIX_hydrolase_CS"/>
</dbReference>
<name>A0A1F7Z248_9BACT</name>
<accession>A0A1F7Z248</accession>
<evidence type="ECO:0000313" key="4">
    <source>
        <dbReference type="Proteomes" id="UP000177169"/>
    </source>
</evidence>
<dbReference type="Proteomes" id="UP000177169">
    <property type="component" value="Unassembled WGS sequence"/>
</dbReference>
<dbReference type="PROSITE" id="PS00893">
    <property type="entry name" value="NUDIX_BOX"/>
    <property type="match status" value="1"/>
</dbReference>
<feature type="domain" description="Nudix hydrolase" evidence="2">
    <location>
        <begin position="17"/>
        <end position="149"/>
    </location>
</feature>
<dbReference type="PROSITE" id="PS51462">
    <property type="entry name" value="NUDIX"/>
    <property type="match status" value="1"/>
</dbReference>
<evidence type="ECO:0000256" key="1">
    <source>
        <dbReference type="ARBA" id="ARBA00022801"/>
    </source>
</evidence>